<sequence>MASGINREDKKRKLDHLKKVEICRKSLPNYRRDAETKSREFEDDSSNVTPTNNFCREINHQRKEARLDQNRDIASNDEGYFRCYDDIRIHEQMLSDKVRTLAYRRALLENKSRLKGTTVLDVGAGTGILSHFAVQAGASQVFAVEPTRIACFARQICTENGTEESISVIQSKIEGYSLLYESMLPSVLWARDRYLKTLEQTAYISMQSLFWPIPVVCVI</sequence>
<organism evidence="2 3">
    <name type="scientific">Elysia marginata</name>
    <dbReference type="NCBI Taxonomy" id="1093978"/>
    <lineage>
        <taxon>Eukaryota</taxon>
        <taxon>Metazoa</taxon>
        <taxon>Spiralia</taxon>
        <taxon>Lophotrochozoa</taxon>
        <taxon>Mollusca</taxon>
        <taxon>Gastropoda</taxon>
        <taxon>Heterobranchia</taxon>
        <taxon>Euthyneura</taxon>
        <taxon>Panpulmonata</taxon>
        <taxon>Sacoglossa</taxon>
        <taxon>Placobranchoidea</taxon>
        <taxon>Plakobranchidae</taxon>
        <taxon>Elysia</taxon>
    </lineage>
</organism>
<dbReference type="InterPro" id="IPR029063">
    <property type="entry name" value="SAM-dependent_MTases_sf"/>
</dbReference>
<dbReference type="CDD" id="cd02440">
    <property type="entry name" value="AdoMet_MTases"/>
    <property type="match status" value="1"/>
</dbReference>
<dbReference type="EMBL" id="BMAT01004233">
    <property type="protein sequence ID" value="GFR70759.1"/>
    <property type="molecule type" value="Genomic_DNA"/>
</dbReference>
<evidence type="ECO:0000256" key="1">
    <source>
        <dbReference type="ARBA" id="ARBA00022691"/>
    </source>
</evidence>
<dbReference type="Gene3D" id="3.40.50.150">
    <property type="entry name" value="Vaccinia Virus protein VP39"/>
    <property type="match status" value="1"/>
</dbReference>
<dbReference type="SUPFAM" id="SSF53335">
    <property type="entry name" value="S-adenosyl-L-methionine-dependent methyltransferases"/>
    <property type="match status" value="1"/>
</dbReference>
<dbReference type="Proteomes" id="UP000762676">
    <property type="component" value="Unassembled WGS sequence"/>
</dbReference>
<evidence type="ECO:0000313" key="3">
    <source>
        <dbReference type="Proteomes" id="UP000762676"/>
    </source>
</evidence>
<dbReference type="GO" id="GO:0005634">
    <property type="term" value="C:nucleus"/>
    <property type="evidence" value="ECO:0007669"/>
    <property type="project" value="TreeGrafter"/>
</dbReference>
<reference evidence="2 3" key="1">
    <citation type="journal article" date="2021" name="Elife">
        <title>Chloroplast acquisition without the gene transfer in kleptoplastic sea slugs, Plakobranchus ocellatus.</title>
        <authorList>
            <person name="Maeda T."/>
            <person name="Takahashi S."/>
            <person name="Yoshida T."/>
            <person name="Shimamura S."/>
            <person name="Takaki Y."/>
            <person name="Nagai Y."/>
            <person name="Toyoda A."/>
            <person name="Suzuki Y."/>
            <person name="Arimoto A."/>
            <person name="Ishii H."/>
            <person name="Satoh N."/>
            <person name="Nishiyama T."/>
            <person name="Hasebe M."/>
            <person name="Maruyama T."/>
            <person name="Minagawa J."/>
            <person name="Obokata J."/>
            <person name="Shigenobu S."/>
        </authorList>
    </citation>
    <scope>NUCLEOTIDE SEQUENCE [LARGE SCALE GENOMIC DNA]</scope>
</reference>
<dbReference type="InterPro" id="IPR025799">
    <property type="entry name" value="Arg_MeTrfase"/>
</dbReference>
<dbReference type="PANTHER" id="PTHR11006:SF53">
    <property type="entry name" value="PROTEIN ARGININE N-METHYLTRANSFERASE 3"/>
    <property type="match status" value="1"/>
</dbReference>
<protein>
    <submittedName>
        <fullName evidence="2">Protein arginine N-methyltransferase 6</fullName>
    </submittedName>
</protein>
<gene>
    <name evidence="2" type="ORF">ElyMa_002080400</name>
</gene>
<dbReference type="AlphaFoldDB" id="A0AAV4FCG1"/>
<dbReference type="GO" id="GO:0042054">
    <property type="term" value="F:histone methyltransferase activity"/>
    <property type="evidence" value="ECO:0007669"/>
    <property type="project" value="TreeGrafter"/>
</dbReference>
<proteinExistence type="predicted"/>
<dbReference type="Pfam" id="PF06325">
    <property type="entry name" value="PrmA"/>
    <property type="match status" value="1"/>
</dbReference>
<keyword evidence="3" id="KW-1185">Reference proteome</keyword>
<keyword evidence="1" id="KW-0949">S-adenosyl-L-methionine</keyword>
<dbReference type="GO" id="GO:0016274">
    <property type="term" value="F:protein-arginine N-methyltransferase activity"/>
    <property type="evidence" value="ECO:0007669"/>
    <property type="project" value="InterPro"/>
</dbReference>
<comment type="caution">
    <text evidence="2">The sequence shown here is derived from an EMBL/GenBank/DDBJ whole genome shotgun (WGS) entry which is preliminary data.</text>
</comment>
<name>A0AAV4FCG1_9GAST</name>
<evidence type="ECO:0000313" key="2">
    <source>
        <dbReference type="EMBL" id="GFR70759.1"/>
    </source>
</evidence>
<accession>A0AAV4FCG1</accession>
<dbReference type="PANTHER" id="PTHR11006">
    <property type="entry name" value="PROTEIN ARGININE N-METHYLTRANSFERASE"/>
    <property type="match status" value="1"/>
</dbReference>